<dbReference type="CDD" id="cd06223">
    <property type="entry name" value="PRTases_typeI"/>
    <property type="match status" value="1"/>
</dbReference>
<dbReference type="Gene3D" id="3.40.50.2020">
    <property type="match status" value="1"/>
</dbReference>
<dbReference type="Gene3D" id="3.40.50.300">
    <property type="entry name" value="P-loop containing nucleotide triphosphate hydrolases"/>
    <property type="match status" value="1"/>
</dbReference>
<evidence type="ECO:0000256" key="3">
    <source>
        <dbReference type="ARBA" id="ARBA00022630"/>
    </source>
</evidence>
<dbReference type="SUPFAM" id="SSF53335">
    <property type="entry name" value="S-adenosyl-L-methionine-dependent methyltransferases"/>
    <property type="match status" value="1"/>
</dbReference>
<evidence type="ECO:0000256" key="2">
    <source>
        <dbReference type="ARBA" id="ARBA00005466"/>
    </source>
</evidence>
<dbReference type="InterPro" id="IPR050416">
    <property type="entry name" value="FAD-linked_Oxidoreductase"/>
</dbReference>
<dbReference type="GO" id="GO:0019287">
    <property type="term" value="P:isopentenyl diphosphate biosynthetic process, mevalonate pathway"/>
    <property type="evidence" value="ECO:0007669"/>
    <property type="project" value="UniProtKB-UniPathway"/>
</dbReference>
<dbReference type="Pfam" id="PF04275">
    <property type="entry name" value="P-mevalo_kinase"/>
    <property type="match status" value="1"/>
</dbReference>
<dbReference type="GO" id="GO:0016491">
    <property type="term" value="F:oxidoreductase activity"/>
    <property type="evidence" value="ECO:0007669"/>
    <property type="project" value="UniProtKB-KW"/>
</dbReference>
<dbReference type="InterPro" id="IPR006093">
    <property type="entry name" value="Oxy_OxRdtase_FAD_BS"/>
</dbReference>
<dbReference type="SUPFAM" id="SSF53271">
    <property type="entry name" value="PRTase-like"/>
    <property type="match status" value="1"/>
</dbReference>
<dbReference type="InterPro" id="IPR016166">
    <property type="entry name" value="FAD-bd_PCMH"/>
</dbReference>
<dbReference type="InterPro" id="IPR029057">
    <property type="entry name" value="PRTase-like"/>
</dbReference>
<dbReference type="GO" id="GO:0005737">
    <property type="term" value="C:cytoplasm"/>
    <property type="evidence" value="ECO:0007669"/>
    <property type="project" value="InterPro"/>
</dbReference>
<dbReference type="InterPro" id="IPR016169">
    <property type="entry name" value="FAD-bd_PCMH_sub2"/>
</dbReference>
<dbReference type="UniPathway" id="UPA00057">
    <property type="reaction ID" value="UER00099"/>
</dbReference>
<keyword evidence="5" id="KW-0560">Oxidoreductase</keyword>
<organism evidence="7 8">
    <name type="scientific">Blyttiomyces helicus</name>
    <dbReference type="NCBI Taxonomy" id="388810"/>
    <lineage>
        <taxon>Eukaryota</taxon>
        <taxon>Fungi</taxon>
        <taxon>Fungi incertae sedis</taxon>
        <taxon>Chytridiomycota</taxon>
        <taxon>Chytridiomycota incertae sedis</taxon>
        <taxon>Chytridiomycetes</taxon>
        <taxon>Chytridiomycetes incertae sedis</taxon>
        <taxon>Blyttiomyces</taxon>
    </lineage>
</organism>
<dbReference type="Pfam" id="PF01565">
    <property type="entry name" value="FAD_binding_4"/>
    <property type="match status" value="1"/>
</dbReference>
<dbReference type="Gene3D" id="3.40.462.20">
    <property type="match status" value="1"/>
</dbReference>
<reference evidence="8" key="1">
    <citation type="journal article" date="2018" name="Nat. Microbiol.">
        <title>Leveraging single-cell genomics to expand the fungal tree of life.</title>
        <authorList>
            <person name="Ahrendt S.R."/>
            <person name="Quandt C.A."/>
            <person name="Ciobanu D."/>
            <person name="Clum A."/>
            <person name="Salamov A."/>
            <person name="Andreopoulos B."/>
            <person name="Cheng J.F."/>
            <person name="Woyke T."/>
            <person name="Pelin A."/>
            <person name="Henrissat B."/>
            <person name="Reynolds N.K."/>
            <person name="Benny G.L."/>
            <person name="Smith M.E."/>
            <person name="James T.Y."/>
            <person name="Grigoriev I.V."/>
        </authorList>
    </citation>
    <scope>NUCLEOTIDE SEQUENCE [LARGE SCALE GENOMIC DNA]</scope>
</reference>
<dbReference type="PANTHER" id="PTHR42973">
    <property type="entry name" value="BINDING OXIDOREDUCTASE, PUTATIVE (AFU_ORTHOLOGUE AFUA_1G17690)-RELATED"/>
    <property type="match status" value="1"/>
</dbReference>
<dbReference type="PROSITE" id="PS51387">
    <property type="entry name" value="FAD_PCMH"/>
    <property type="match status" value="1"/>
</dbReference>
<dbReference type="SUPFAM" id="SSF56176">
    <property type="entry name" value="FAD-binding/transporter-associated domain-like"/>
    <property type="match status" value="1"/>
</dbReference>
<sequence>MAKLSSAPPQASDETVINPAVTVTQLVAEIDVIVPTDHRAALTPDQYADSYAAWKTQASGEYDAIVAALRDELDARFPSPQTITILDVGAGPASVAARLPARIRDRIVRFTACEPHPAFAASLESGLSNAFPRAEQTIVDLRTFSADYLSSCTWDVILLSHSLYGIADKPRAVRDALAALAPGGVVLILYQLSASADRLCTQLGPDTAVLRPIRIPATTVPDRDHNLDLALWFLCGYIPLGSAAAKARDAFRRLAGRPPRLDAPNALITVTPPWLRLLEQVPPAPTDYVVKDRHARGLHPACIVRPANEIDVQTCVRWAVANGTQLTTVGGGHSGHCVRDGVVAVDMSALRDVVVDRGALTVTVGAGATGGLIVREAHAAGLAVPFGARPSVGAGLWLQGGVGHLTRLFGLTCDRIIAVRVVELTAEAPLRALSGPANLWQFCGAGTNFGVVVQVTFQAEPFGDIAVRHWDISFGPDSSGHEDAIGRYADLASRLKSCAANLYLFRPAADVFKVAITASDTSPDADESARLAAALNDGIASPPPAKRFNLLEMFDQDLYMTDAMRPDRIAGEPPGLIDSFKRSLLLSSAALQANRSMLQSALASSPSKLDYIHMVHAGSPVVRHPPGGQNAFACREWDWVVVITGVWPRSQPARRDAVLSWVYAATYALLPFCAGVYSVDLGPDRRDVPLAARAFDDALPVLAHLKRTSADPHGVLPFACPIVAADAMQRRGAPAIVVIVTGLSGAGKDFAAGIWRDVLTDHLGGEARTAVEVISISDETKRAYAASDPTINLGQLLTNREYKEHHRPALTAFFHAQKHQTPNLELTHFLNVVNNTGAHTDILIITGMREHNPKSRYAGLVRCPLLHIIVTRESAAEAEGPASDDVDLRFTNDAPGPHAARLWADTTLLPRLLPLLTPLDTPTDPRIIDLLGLIASTPDYPRKGVTFRHVLGVVEREGGLELAVSLLAERVERLKPFDALVCCEAGGFLLASGVALRIRWARLVIARRSGKLPPGPAGLLRASYRGSNVGVGEGFLEMGADALKAGDRVLMVDDVLATGATLAAVVSLVKQCGASVVGAVVVAEFPWHRGRDAVHPDVRIDSLVAFPGE</sequence>
<dbReference type="GO" id="GO:0006695">
    <property type="term" value="P:cholesterol biosynthetic process"/>
    <property type="evidence" value="ECO:0007669"/>
    <property type="project" value="InterPro"/>
</dbReference>
<dbReference type="InterPro" id="IPR006094">
    <property type="entry name" value="Oxid_FAD_bind_N"/>
</dbReference>
<dbReference type="EMBL" id="KZ994156">
    <property type="protein sequence ID" value="RKO93659.1"/>
    <property type="molecule type" value="Genomic_DNA"/>
</dbReference>
<dbReference type="PANTHER" id="PTHR42973:SF39">
    <property type="entry name" value="FAD-BINDING PCMH-TYPE DOMAIN-CONTAINING PROTEIN"/>
    <property type="match status" value="1"/>
</dbReference>
<keyword evidence="3" id="KW-0285">Flavoprotein</keyword>
<dbReference type="Gene3D" id="3.40.50.150">
    <property type="entry name" value="Vaccinia Virus protein VP39"/>
    <property type="match status" value="1"/>
</dbReference>
<dbReference type="PROSITE" id="PS00862">
    <property type="entry name" value="OX2_COVAL_FAD"/>
    <property type="match status" value="1"/>
</dbReference>
<evidence type="ECO:0000256" key="4">
    <source>
        <dbReference type="ARBA" id="ARBA00022827"/>
    </source>
</evidence>
<evidence type="ECO:0000256" key="1">
    <source>
        <dbReference type="ARBA" id="ARBA00001974"/>
    </source>
</evidence>
<dbReference type="Proteomes" id="UP000269721">
    <property type="component" value="Unassembled WGS sequence"/>
</dbReference>
<dbReference type="Gene3D" id="3.30.465.10">
    <property type="match status" value="1"/>
</dbReference>
<dbReference type="InterPro" id="IPR005919">
    <property type="entry name" value="Pmev_kin_anim"/>
</dbReference>
<dbReference type="InterPro" id="IPR027417">
    <property type="entry name" value="P-loop_NTPase"/>
</dbReference>
<dbReference type="InterPro" id="IPR029063">
    <property type="entry name" value="SAM-dependent_MTases_sf"/>
</dbReference>
<comment type="cofactor">
    <cofactor evidence="1">
        <name>FAD</name>
        <dbReference type="ChEBI" id="CHEBI:57692"/>
    </cofactor>
</comment>
<comment type="similarity">
    <text evidence="2">Belongs to the oxygen-dependent FAD-linked oxidoreductase family.</text>
</comment>
<dbReference type="GO" id="GO:0071949">
    <property type="term" value="F:FAD binding"/>
    <property type="evidence" value="ECO:0007669"/>
    <property type="project" value="InterPro"/>
</dbReference>
<gene>
    <name evidence="7" type="ORF">BDK51DRAFT_20286</name>
</gene>
<proteinExistence type="inferred from homology"/>
<keyword evidence="8" id="KW-1185">Reference proteome</keyword>
<dbReference type="OrthoDB" id="363185at2759"/>
<keyword evidence="4" id="KW-0274">FAD</keyword>
<evidence type="ECO:0000259" key="6">
    <source>
        <dbReference type="PROSITE" id="PS51387"/>
    </source>
</evidence>
<name>A0A4P9WKX3_9FUNG</name>
<feature type="domain" description="FAD-binding PCMH-type" evidence="6">
    <location>
        <begin position="296"/>
        <end position="462"/>
    </location>
</feature>
<evidence type="ECO:0000256" key="5">
    <source>
        <dbReference type="ARBA" id="ARBA00023002"/>
    </source>
</evidence>
<dbReference type="GO" id="GO:0004631">
    <property type="term" value="F:phosphomevalonate kinase activity"/>
    <property type="evidence" value="ECO:0007669"/>
    <property type="project" value="InterPro"/>
</dbReference>
<evidence type="ECO:0000313" key="8">
    <source>
        <dbReference type="Proteomes" id="UP000269721"/>
    </source>
</evidence>
<protein>
    <recommendedName>
        <fullName evidence="6">FAD-binding PCMH-type domain-containing protein</fullName>
    </recommendedName>
</protein>
<evidence type="ECO:0000313" key="7">
    <source>
        <dbReference type="EMBL" id="RKO93659.1"/>
    </source>
</evidence>
<accession>A0A4P9WKX3</accession>
<dbReference type="Pfam" id="PF13489">
    <property type="entry name" value="Methyltransf_23"/>
    <property type="match status" value="1"/>
</dbReference>
<dbReference type="Pfam" id="PF00156">
    <property type="entry name" value="Pribosyltran"/>
    <property type="match status" value="1"/>
</dbReference>
<dbReference type="InterPro" id="IPR036318">
    <property type="entry name" value="FAD-bd_PCMH-like_sf"/>
</dbReference>
<dbReference type="InterPro" id="IPR000836">
    <property type="entry name" value="PRTase_dom"/>
</dbReference>
<dbReference type="AlphaFoldDB" id="A0A4P9WKX3"/>